<evidence type="ECO:0000259" key="8">
    <source>
        <dbReference type="PROSITE" id="PS50893"/>
    </source>
</evidence>
<evidence type="ECO:0000313" key="10">
    <source>
        <dbReference type="Proteomes" id="UP000243502"/>
    </source>
</evidence>
<dbReference type="EMBL" id="CP026113">
    <property type="protein sequence ID" value="AUT65707.1"/>
    <property type="molecule type" value="Genomic_DNA"/>
</dbReference>
<sequence length="290" mass="31040">MLSIKNLQVAWRDNAILQDVSLSIRPGEFVVVLGRNGAGKSTLLKALAGDFALRGKTGAAYRADLSINGECVGGMDSKRLARLRAVYSQSTANNYPLHAAQLVRLGRYPHVDAGAPECPQFVEDVVSHALTLAGAARLAERDVTTLSGGEYARVQFARALAQIWPSASGHSPQRAAPRYLLLDEPTAALDLVHQHSLFSTVARLTREWHLGALAISHDCTLAARYADRLVLLADGKIVAAGTADEVIRSDLLEQCYGVKVDILHDPNRGGVLVVPSEQSTAAVNSTSFPT</sequence>
<dbReference type="OrthoDB" id="5296765at2"/>
<evidence type="ECO:0000256" key="1">
    <source>
        <dbReference type="ARBA" id="ARBA00022448"/>
    </source>
</evidence>
<evidence type="ECO:0000256" key="6">
    <source>
        <dbReference type="ARBA" id="ARBA00022967"/>
    </source>
</evidence>
<evidence type="ECO:0000313" key="9">
    <source>
        <dbReference type="EMBL" id="AUT65707.1"/>
    </source>
</evidence>
<gene>
    <name evidence="9" type="primary">hmuV</name>
    <name evidence="9" type="ORF">C2L65_40095</name>
</gene>
<evidence type="ECO:0000256" key="2">
    <source>
        <dbReference type="ARBA" id="ARBA00022475"/>
    </source>
</evidence>
<evidence type="ECO:0000256" key="4">
    <source>
        <dbReference type="ARBA" id="ARBA00022741"/>
    </source>
</evidence>
<dbReference type="Proteomes" id="UP000243502">
    <property type="component" value="Chromosome 3"/>
</dbReference>
<keyword evidence="1" id="KW-0813">Transport</keyword>
<keyword evidence="3" id="KW-0997">Cell inner membrane</keyword>
<accession>A0A2I8F1E3</accession>
<dbReference type="KEGG" id="pter:C2L65_40095"/>
<keyword evidence="3" id="KW-0472">Membrane</keyword>
<dbReference type="CDD" id="cd03214">
    <property type="entry name" value="ABC_Iron-Siderophores_B12_Hemin"/>
    <property type="match status" value="1"/>
</dbReference>
<proteinExistence type="predicted"/>
<comment type="function">
    <text evidence="7">Part of the ABC transporter complex HmuTUV involved in hemin import. Responsible for energy coupling to the transport system.</text>
</comment>
<evidence type="ECO:0000256" key="5">
    <source>
        <dbReference type="ARBA" id="ARBA00022840"/>
    </source>
</evidence>
<keyword evidence="4" id="KW-0547">Nucleotide-binding</keyword>
<dbReference type="InterPro" id="IPR003593">
    <property type="entry name" value="AAA+_ATPase"/>
</dbReference>
<dbReference type="InterPro" id="IPR027417">
    <property type="entry name" value="P-loop_NTPase"/>
</dbReference>
<dbReference type="Gene3D" id="3.40.50.300">
    <property type="entry name" value="P-loop containing nucleotide triphosphate hydrolases"/>
    <property type="match status" value="1"/>
</dbReference>
<evidence type="ECO:0000256" key="7">
    <source>
        <dbReference type="ARBA" id="ARBA00037066"/>
    </source>
</evidence>
<dbReference type="GO" id="GO:0005524">
    <property type="term" value="F:ATP binding"/>
    <property type="evidence" value="ECO:0007669"/>
    <property type="project" value="UniProtKB-KW"/>
</dbReference>
<dbReference type="Pfam" id="PF00005">
    <property type="entry name" value="ABC_tran"/>
    <property type="match status" value="1"/>
</dbReference>
<feature type="domain" description="ABC transporter" evidence="8">
    <location>
        <begin position="2"/>
        <end position="259"/>
    </location>
</feature>
<reference evidence="9 10" key="1">
    <citation type="submission" date="2018-01" db="EMBL/GenBank/DDBJ databases">
        <title>Species boundaries and ecological features among Paraburkholderia terrae DSMZ17804T, P. hospita DSMZ17164T and P. caribensis DSMZ13236T.</title>
        <authorList>
            <person name="Pratama A.A."/>
        </authorList>
    </citation>
    <scope>NUCLEOTIDE SEQUENCE [LARGE SCALE GENOMIC DNA]</scope>
    <source>
        <strain evidence="9 10">DSM 17804</strain>
    </source>
</reference>
<dbReference type="PANTHER" id="PTHR42794">
    <property type="entry name" value="HEMIN IMPORT ATP-BINDING PROTEIN HMUV"/>
    <property type="match status" value="1"/>
</dbReference>
<dbReference type="AlphaFoldDB" id="A0A2I8F1E3"/>
<name>A0A2I8F1E3_9BURK</name>
<evidence type="ECO:0000256" key="3">
    <source>
        <dbReference type="ARBA" id="ARBA00022519"/>
    </source>
</evidence>
<dbReference type="GO" id="GO:0016887">
    <property type="term" value="F:ATP hydrolysis activity"/>
    <property type="evidence" value="ECO:0007669"/>
    <property type="project" value="InterPro"/>
</dbReference>
<keyword evidence="5 9" id="KW-0067">ATP-binding</keyword>
<keyword evidence="2" id="KW-1003">Cell membrane</keyword>
<protein>
    <submittedName>
        <fullName evidence="9">Hemin ABC transporter ATP-binding subunit</fullName>
    </submittedName>
</protein>
<dbReference type="SMART" id="SM00382">
    <property type="entry name" value="AAA"/>
    <property type="match status" value="1"/>
</dbReference>
<dbReference type="RefSeq" id="WP_042305331.1">
    <property type="nucleotide sequence ID" value="NZ_CP026113.1"/>
</dbReference>
<dbReference type="PROSITE" id="PS50893">
    <property type="entry name" value="ABC_TRANSPORTER_2"/>
    <property type="match status" value="1"/>
</dbReference>
<dbReference type="SUPFAM" id="SSF52540">
    <property type="entry name" value="P-loop containing nucleoside triphosphate hydrolases"/>
    <property type="match status" value="1"/>
</dbReference>
<organism evidence="9 10">
    <name type="scientific">Paraburkholderia terrae</name>
    <dbReference type="NCBI Taxonomy" id="311230"/>
    <lineage>
        <taxon>Bacteria</taxon>
        <taxon>Pseudomonadati</taxon>
        <taxon>Pseudomonadota</taxon>
        <taxon>Betaproteobacteria</taxon>
        <taxon>Burkholderiales</taxon>
        <taxon>Burkholderiaceae</taxon>
        <taxon>Paraburkholderia</taxon>
    </lineage>
</organism>
<keyword evidence="6" id="KW-1278">Translocase</keyword>
<dbReference type="InterPro" id="IPR003439">
    <property type="entry name" value="ABC_transporter-like_ATP-bd"/>
</dbReference>
<dbReference type="PANTHER" id="PTHR42794:SF1">
    <property type="entry name" value="HEMIN IMPORT ATP-BINDING PROTEIN HMUV"/>
    <property type="match status" value="1"/>
</dbReference>